<feature type="transmembrane region" description="Helical" evidence="2">
    <location>
        <begin position="51"/>
        <end position="73"/>
    </location>
</feature>
<dbReference type="Proteomes" id="UP000308652">
    <property type="component" value="Unassembled WGS sequence"/>
</dbReference>
<keyword evidence="2" id="KW-0472">Membrane</keyword>
<sequence length="279" mass="31107">MYPSDSMQMKVMVGVICLSHTPRFGKAKQLLIYSHYYLILNYANPLGLLHVVWSVTGMLGVGTISTLLTNAYYIRRIHYPSVSNPNQVGNSNYFLTLGTACLWLVQCGNVSTTCHLSVLMNRGFSMAFRLFDMYVLYNVAIERAADLPMPEAVAIISSRITSLLGFATYSWLLMGGLATDAVTDAVLAATLTYLLKQRQQRNGYNSSLVEKLMMYAIALKPNDFIDMGIFLVFKKLWLNLRKPAPEHARVYQLKDLSSGSSGSSHNPQSIIMDPKKPVV</sequence>
<evidence type="ECO:0000256" key="1">
    <source>
        <dbReference type="SAM" id="MobiDB-lite"/>
    </source>
</evidence>
<proteinExistence type="predicted"/>
<accession>A0A5C3LFD0</accession>
<reference evidence="3 4" key="1">
    <citation type="journal article" date="2019" name="Nat. Ecol. Evol.">
        <title>Megaphylogeny resolves global patterns of mushroom evolution.</title>
        <authorList>
            <person name="Varga T."/>
            <person name="Krizsan K."/>
            <person name="Foldi C."/>
            <person name="Dima B."/>
            <person name="Sanchez-Garcia M."/>
            <person name="Sanchez-Ramirez S."/>
            <person name="Szollosi G.J."/>
            <person name="Szarkandi J.G."/>
            <person name="Papp V."/>
            <person name="Albert L."/>
            <person name="Andreopoulos W."/>
            <person name="Angelini C."/>
            <person name="Antonin V."/>
            <person name="Barry K.W."/>
            <person name="Bougher N.L."/>
            <person name="Buchanan P."/>
            <person name="Buyck B."/>
            <person name="Bense V."/>
            <person name="Catcheside P."/>
            <person name="Chovatia M."/>
            <person name="Cooper J."/>
            <person name="Damon W."/>
            <person name="Desjardin D."/>
            <person name="Finy P."/>
            <person name="Geml J."/>
            <person name="Haridas S."/>
            <person name="Hughes K."/>
            <person name="Justo A."/>
            <person name="Karasinski D."/>
            <person name="Kautmanova I."/>
            <person name="Kiss B."/>
            <person name="Kocsube S."/>
            <person name="Kotiranta H."/>
            <person name="LaButti K.M."/>
            <person name="Lechner B.E."/>
            <person name="Liimatainen K."/>
            <person name="Lipzen A."/>
            <person name="Lukacs Z."/>
            <person name="Mihaltcheva S."/>
            <person name="Morgado L.N."/>
            <person name="Niskanen T."/>
            <person name="Noordeloos M.E."/>
            <person name="Ohm R.A."/>
            <person name="Ortiz-Santana B."/>
            <person name="Ovrebo C."/>
            <person name="Racz N."/>
            <person name="Riley R."/>
            <person name="Savchenko A."/>
            <person name="Shiryaev A."/>
            <person name="Soop K."/>
            <person name="Spirin V."/>
            <person name="Szebenyi C."/>
            <person name="Tomsovsky M."/>
            <person name="Tulloss R.E."/>
            <person name="Uehling J."/>
            <person name="Grigoriev I.V."/>
            <person name="Vagvolgyi C."/>
            <person name="Papp T."/>
            <person name="Martin F.M."/>
            <person name="Miettinen O."/>
            <person name="Hibbett D.S."/>
            <person name="Nagy L.G."/>
        </authorList>
    </citation>
    <scope>NUCLEOTIDE SEQUENCE [LARGE SCALE GENOMIC DNA]</scope>
    <source>
        <strain evidence="3 4">CBS 166.37</strain>
    </source>
</reference>
<keyword evidence="2" id="KW-1133">Transmembrane helix</keyword>
<evidence type="ECO:0000256" key="2">
    <source>
        <dbReference type="SAM" id="Phobius"/>
    </source>
</evidence>
<evidence type="ECO:0000313" key="4">
    <source>
        <dbReference type="Proteomes" id="UP000308652"/>
    </source>
</evidence>
<feature type="region of interest" description="Disordered" evidence="1">
    <location>
        <begin position="256"/>
        <end position="279"/>
    </location>
</feature>
<gene>
    <name evidence="3" type="ORF">BDQ12DRAFT_671759</name>
</gene>
<keyword evidence="4" id="KW-1185">Reference proteome</keyword>
<dbReference type="EMBL" id="ML213731">
    <property type="protein sequence ID" value="TFK31577.1"/>
    <property type="molecule type" value="Genomic_DNA"/>
</dbReference>
<name>A0A5C3LFD0_9AGAR</name>
<protein>
    <submittedName>
        <fullName evidence="3">Uncharacterized protein</fullName>
    </submittedName>
</protein>
<dbReference type="AlphaFoldDB" id="A0A5C3LFD0"/>
<organism evidence="3 4">
    <name type="scientific">Crucibulum laeve</name>
    <dbReference type="NCBI Taxonomy" id="68775"/>
    <lineage>
        <taxon>Eukaryota</taxon>
        <taxon>Fungi</taxon>
        <taxon>Dikarya</taxon>
        <taxon>Basidiomycota</taxon>
        <taxon>Agaricomycotina</taxon>
        <taxon>Agaricomycetes</taxon>
        <taxon>Agaricomycetidae</taxon>
        <taxon>Agaricales</taxon>
        <taxon>Agaricineae</taxon>
        <taxon>Nidulariaceae</taxon>
        <taxon>Crucibulum</taxon>
    </lineage>
</organism>
<keyword evidence="2" id="KW-0812">Transmembrane</keyword>
<evidence type="ECO:0000313" key="3">
    <source>
        <dbReference type="EMBL" id="TFK31577.1"/>
    </source>
</evidence>